<keyword evidence="2" id="KW-0132">Cell division</keyword>
<comment type="function">
    <text evidence="2">Participates in chromosomal partition during cell division. May act via the formation of a condensin-like complex containing Smc and ScpB that pull DNA away from mid-cell into both cell halves.</text>
</comment>
<name>R9H1B5_9SPHI</name>
<accession>R9H1B5</accession>
<dbReference type="GO" id="GO:0007059">
    <property type="term" value="P:chromosome segregation"/>
    <property type="evidence" value="ECO:0007669"/>
    <property type="project" value="UniProtKB-UniRule"/>
</dbReference>
<keyword evidence="2" id="KW-0131">Cell cycle</keyword>
<evidence type="ECO:0000256" key="2">
    <source>
        <dbReference type="HAMAP-Rule" id="MF_01805"/>
    </source>
</evidence>
<evidence type="ECO:0000313" key="4">
    <source>
        <dbReference type="Proteomes" id="UP000014174"/>
    </source>
</evidence>
<dbReference type="PATRIC" id="fig|1150600.3.peg.1776"/>
<dbReference type="GO" id="GO:0005737">
    <property type="term" value="C:cytoplasm"/>
    <property type="evidence" value="ECO:0007669"/>
    <property type="project" value="UniProtKB-SubCell"/>
</dbReference>
<comment type="caution">
    <text evidence="3">The sequence shown here is derived from an EMBL/GenBank/DDBJ whole genome shotgun (WGS) entry which is preliminary data.</text>
</comment>
<dbReference type="PANTHER" id="PTHR33969">
    <property type="entry name" value="SEGREGATION AND CONDENSATION PROTEIN A"/>
    <property type="match status" value="1"/>
</dbReference>
<keyword evidence="4" id="KW-1185">Reference proteome</keyword>
<keyword evidence="2" id="KW-0159">Chromosome partition</keyword>
<comment type="subunit">
    <text evidence="2">Component of a cohesin-like complex composed of ScpA, ScpB and the Smc homodimer, in which ScpA and ScpB bind to the head domain of Smc. The presence of the three proteins is required for the association of the complex with DNA.</text>
</comment>
<dbReference type="AlphaFoldDB" id="R9H1B5"/>
<dbReference type="HAMAP" id="MF_01805">
    <property type="entry name" value="ScpA"/>
    <property type="match status" value="1"/>
</dbReference>
<sequence length="259" mass="30063">MIDQDTYDIRLAQFEGPFDLLLFFIERDELDIHEIAIAKITDDFLSYMLKMNALNIELASEFIFVAATLMRIKARTLLPRQEPDEDGNELNTRHDLIQKLIDYKHFKQISEKLYLLGESRMQLTRRGNILADLSLITENAEPAEELSSLGLYKLLVIYKKVLAKYQTKNTPVVHTVAPYPYTIAQQKKVIAELLQINKQIDFSDMKKHSDNKVQFVYNFLAVLEMLQQQLISIQTGSLFNDFRITGRPFSENNVQLNNI</sequence>
<dbReference type="EMBL" id="AQPN01000069">
    <property type="protein sequence ID" value="EOR95019.1"/>
    <property type="molecule type" value="Genomic_DNA"/>
</dbReference>
<dbReference type="STRING" id="1150600.ADIARSV_1803"/>
<reference evidence="3 4" key="1">
    <citation type="journal article" date="2013" name="Genome Announc.">
        <title>Draft Genome Sequence of Arcticibacter svalbardensis Strain MN12-7T, a Member of the Family Sphingobacteriaceae Isolated from an Arctic Soil Sample.</title>
        <authorList>
            <person name="Shivaji S."/>
            <person name="Ara S."/>
            <person name="Prasad S."/>
            <person name="Manasa B.P."/>
            <person name="Begum Z."/>
            <person name="Singh A."/>
            <person name="Kumar Pinnaka A."/>
        </authorList>
    </citation>
    <scope>NUCLEOTIDE SEQUENCE [LARGE SCALE GENOMIC DNA]</scope>
    <source>
        <strain evidence="3 4">MN12-7</strain>
    </source>
</reference>
<organism evidence="3 4">
    <name type="scientific">Arcticibacter svalbardensis MN12-7</name>
    <dbReference type="NCBI Taxonomy" id="1150600"/>
    <lineage>
        <taxon>Bacteria</taxon>
        <taxon>Pseudomonadati</taxon>
        <taxon>Bacteroidota</taxon>
        <taxon>Sphingobacteriia</taxon>
        <taxon>Sphingobacteriales</taxon>
        <taxon>Sphingobacteriaceae</taxon>
        <taxon>Arcticibacter</taxon>
    </lineage>
</organism>
<comment type="subcellular location">
    <subcellularLocation>
        <location evidence="2">Cytoplasm</location>
    </subcellularLocation>
    <text evidence="2">Associated with two foci at the outer edges of the nucleoid region in young cells, and at four foci within both cell halves in older cells.</text>
</comment>
<dbReference type="eggNOG" id="COG1354">
    <property type="taxonomic scope" value="Bacteria"/>
</dbReference>
<proteinExistence type="inferred from homology"/>
<keyword evidence="2" id="KW-0963">Cytoplasm</keyword>
<evidence type="ECO:0000313" key="3">
    <source>
        <dbReference type="EMBL" id="EOR95019.1"/>
    </source>
</evidence>
<dbReference type="Gene3D" id="6.10.250.2410">
    <property type="match status" value="1"/>
</dbReference>
<dbReference type="RefSeq" id="WP_016195039.1">
    <property type="nucleotide sequence ID" value="NZ_AQPN01000069.1"/>
</dbReference>
<dbReference type="Pfam" id="PF02616">
    <property type="entry name" value="SMC_ScpA"/>
    <property type="match status" value="1"/>
</dbReference>
<dbReference type="InterPro" id="IPR003768">
    <property type="entry name" value="ScpA"/>
</dbReference>
<comment type="similarity">
    <text evidence="2">Belongs to the ScpA family.</text>
</comment>
<evidence type="ECO:0000256" key="1">
    <source>
        <dbReference type="ARBA" id="ARBA00044777"/>
    </source>
</evidence>
<gene>
    <name evidence="2" type="primary">scpA</name>
    <name evidence="3" type="ORF">ADIARSV_1803</name>
</gene>
<dbReference type="GO" id="GO:0051301">
    <property type="term" value="P:cell division"/>
    <property type="evidence" value="ECO:0007669"/>
    <property type="project" value="UniProtKB-KW"/>
</dbReference>
<dbReference type="PANTHER" id="PTHR33969:SF2">
    <property type="entry name" value="SEGREGATION AND CONDENSATION PROTEIN A"/>
    <property type="match status" value="1"/>
</dbReference>
<dbReference type="Proteomes" id="UP000014174">
    <property type="component" value="Unassembled WGS sequence"/>
</dbReference>
<protein>
    <recommendedName>
        <fullName evidence="1 2">Segregation and condensation protein A</fullName>
    </recommendedName>
</protein>
<dbReference type="GO" id="GO:0006260">
    <property type="term" value="P:DNA replication"/>
    <property type="evidence" value="ECO:0007669"/>
    <property type="project" value="UniProtKB-UniRule"/>
</dbReference>